<keyword evidence="2" id="KW-1185">Reference proteome</keyword>
<gene>
    <name evidence="1" type="ORF">O6P43_010749</name>
</gene>
<accession>A0AAD7Q132</accession>
<dbReference type="KEGG" id="qsa:O6P43_010749"/>
<dbReference type="AlphaFoldDB" id="A0AAD7Q132"/>
<dbReference type="EMBL" id="JARAOO010000004">
    <property type="protein sequence ID" value="KAJ7972934.1"/>
    <property type="molecule type" value="Genomic_DNA"/>
</dbReference>
<protein>
    <submittedName>
        <fullName evidence="1">Uncharacterized protein</fullName>
    </submittedName>
</protein>
<organism evidence="1 2">
    <name type="scientific">Quillaja saponaria</name>
    <name type="common">Soap bark tree</name>
    <dbReference type="NCBI Taxonomy" id="32244"/>
    <lineage>
        <taxon>Eukaryota</taxon>
        <taxon>Viridiplantae</taxon>
        <taxon>Streptophyta</taxon>
        <taxon>Embryophyta</taxon>
        <taxon>Tracheophyta</taxon>
        <taxon>Spermatophyta</taxon>
        <taxon>Magnoliopsida</taxon>
        <taxon>eudicotyledons</taxon>
        <taxon>Gunneridae</taxon>
        <taxon>Pentapetalae</taxon>
        <taxon>rosids</taxon>
        <taxon>fabids</taxon>
        <taxon>Fabales</taxon>
        <taxon>Quillajaceae</taxon>
        <taxon>Quillaja</taxon>
    </lineage>
</organism>
<reference evidence="1" key="1">
    <citation type="journal article" date="2023" name="Science">
        <title>Elucidation of the pathway for biosynthesis of saponin adjuvants from the soapbark tree.</title>
        <authorList>
            <person name="Reed J."/>
            <person name="Orme A."/>
            <person name="El-Demerdash A."/>
            <person name="Owen C."/>
            <person name="Martin L.B.B."/>
            <person name="Misra R.C."/>
            <person name="Kikuchi S."/>
            <person name="Rejzek M."/>
            <person name="Martin A.C."/>
            <person name="Harkess A."/>
            <person name="Leebens-Mack J."/>
            <person name="Louveau T."/>
            <person name="Stephenson M.J."/>
            <person name="Osbourn A."/>
        </authorList>
    </citation>
    <scope>NUCLEOTIDE SEQUENCE</scope>
    <source>
        <strain evidence="1">S10</strain>
    </source>
</reference>
<sequence>MEDPDDKLCLIQAIVIFMHFCFPISNQHFSEPSPPLLSKQGVTLWRCTMLGHGGVHRRAAHSDIIHEVVQVSLISWQPIPGLLHQFMHAGGSN</sequence>
<evidence type="ECO:0000313" key="2">
    <source>
        <dbReference type="Proteomes" id="UP001163823"/>
    </source>
</evidence>
<dbReference type="Proteomes" id="UP001163823">
    <property type="component" value="Chromosome 4"/>
</dbReference>
<comment type="caution">
    <text evidence="1">The sequence shown here is derived from an EMBL/GenBank/DDBJ whole genome shotgun (WGS) entry which is preliminary data.</text>
</comment>
<evidence type="ECO:0000313" key="1">
    <source>
        <dbReference type="EMBL" id="KAJ7972934.1"/>
    </source>
</evidence>
<name>A0AAD7Q132_QUISA</name>
<proteinExistence type="predicted"/>